<dbReference type="AlphaFoldDB" id="A0A3N4IMK6"/>
<accession>A0A3N4IMK6</accession>
<evidence type="ECO:0000256" key="1">
    <source>
        <dbReference type="SAM" id="MobiDB-lite"/>
    </source>
</evidence>
<dbReference type="EMBL" id="ML119653">
    <property type="protein sequence ID" value="RPA85421.1"/>
    <property type="molecule type" value="Genomic_DNA"/>
</dbReference>
<evidence type="ECO:0000313" key="2">
    <source>
        <dbReference type="EMBL" id="RPA85421.1"/>
    </source>
</evidence>
<gene>
    <name evidence="2" type="ORF">BJ508DRAFT_302699</name>
</gene>
<protein>
    <submittedName>
        <fullName evidence="2">Uncharacterized protein</fullName>
    </submittedName>
</protein>
<feature type="region of interest" description="Disordered" evidence="1">
    <location>
        <begin position="166"/>
        <end position="203"/>
    </location>
</feature>
<name>A0A3N4IMK6_ASCIM</name>
<keyword evidence="3" id="KW-1185">Reference proteome</keyword>
<sequence>MHETKVLEFRVDADWWQFEPRRKFVWRAWHSLDRTPVPDLRFGDLEHFELLDPALAKSFLSQSAYDPVGVWKKDKGCGWERQYEMEDEPKLERWLTQLRRRAGEGRDLAKEEQERGEKQTATDAAMRQEEAAWDGDEESEEFQAEYNRMMKEEQAAWFDGEEEDLERMRGVGDEDTWAEGEQITAREGYSSEEDSDCDAEGDE</sequence>
<feature type="compositionally biased region" description="Acidic residues" evidence="1">
    <location>
        <begin position="190"/>
        <end position="203"/>
    </location>
</feature>
<feature type="region of interest" description="Disordered" evidence="1">
    <location>
        <begin position="104"/>
        <end position="123"/>
    </location>
</feature>
<evidence type="ECO:0000313" key="3">
    <source>
        <dbReference type="Proteomes" id="UP000275078"/>
    </source>
</evidence>
<reference evidence="2 3" key="1">
    <citation type="journal article" date="2018" name="Nat. Ecol. Evol.">
        <title>Pezizomycetes genomes reveal the molecular basis of ectomycorrhizal truffle lifestyle.</title>
        <authorList>
            <person name="Murat C."/>
            <person name="Payen T."/>
            <person name="Noel B."/>
            <person name="Kuo A."/>
            <person name="Morin E."/>
            <person name="Chen J."/>
            <person name="Kohler A."/>
            <person name="Krizsan K."/>
            <person name="Balestrini R."/>
            <person name="Da Silva C."/>
            <person name="Montanini B."/>
            <person name="Hainaut M."/>
            <person name="Levati E."/>
            <person name="Barry K.W."/>
            <person name="Belfiori B."/>
            <person name="Cichocki N."/>
            <person name="Clum A."/>
            <person name="Dockter R.B."/>
            <person name="Fauchery L."/>
            <person name="Guy J."/>
            <person name="Iotti M."/>
            <person name="Le Tacon F."/>
            <person name="Lindquist E.A."/>
            <person name="Lipzen A."/>
            <person name="Malagnac F."/>
            <person name="Mello A."/>
            <person name="Molinier V."/>
            <person name="Miyauchi S."/>
            <person name="Poulain J."/>
            <person name="Riccioni C."/>
            <person name="Rubini A."/>
            <person name="Sitrit Y."/>
            <person name="Splivallo R."/>
            <person name="Traeger S."/>
            <person name="Wang M."/>
            <person name="Zifcakova L."/>
            <person name="Wipf D."/>
            <person name="Zambonelli A."/>
            <person name="Paolocci F."/>
            <person name="Nowrousian M."/>
            <person name="Ottonello S."/>
            <person name="Baldrian P."/>
            <person name="Spatafora J.W."/>
            <person name="Henrissat B."/>
            <person name="Nagy L.G."/>
            <person name="Aury J.M."/>
            <person name="Wincker P."/>
            <person name="Grigoriev I.V."/>
            <person name="Bonfante P."/>
            <person name="Martin F.M."/>
        </authorList>
    </citation>
    <scope>NUCLEOTIDE SEQUENCE [LARGE SCALE GENOMIC DNA]</scope>
    <source>
        <strain evidence="2 3">RN42</strain>
    </source>
</reference>
<dbReference type="Proteomes" id="UP000275078">
    <property type="component" value="Unassembled WGS sequence"/>
</dbReference>
<organism evidence="2 3">
    <name type="scientific">Ascobolus immersus RN42</name>
    <dbReference type="NCBI Taxonomy" id="1160509"/>
    <lineage>
        <taxon>Eukaryota</taxon>
        <taxon>Fungi</taxon>
        <taxon>Dikarya</taxon>
        <taxon>Ascomycota</taxon>
        <taxon>Pezizomycotina</taxon>
        <taxon>Pezizomycetes</taxon>
        <taxon>Pezizales</taxon>
        <taxon>Ascobolaceae</taxon>
        <taxon>Ascobolus</taxon>
    </lineage>
</organism>
<proteinExistence type="predicted"/>